<sequence length="184" mass="20879">MGSGWVIWPDWWLVLTNAHRPETLVATVATMAKGKTGPVDWAMRVVLWLYALVSIPLYLWFLHHMGDRWGRQLPADDDLRFWLPIVVPLAAFSFTTMSSTSWWWSTEDRPFLLGRKDWRFMMVFVVALSLMAGFFGSAHRDVVAVLLTVMATTIGIAGLWLLPPALSPRLLDTLRPKKAPADLS</sequence>
<comment type="caution">
    <text evidence="2">The sequence shown here is derived from an EMBL/GenBank/DDBJ whole genome shotgun (WGS) entry which is preliminary data.</text>
</comment>
<proteinExistence type="predicted"/>
<name>A0A640S9K1_9ACTN</name>
<feature type="transmembrane region" description="Helical" evidence="1">
    <location>
        <begin position="142"/>
        <end position="162"/>
    </location>
</feature>
<organism evidence="2 3">
    <name type="scientific">Streptomyces caniferus</name>
    <dbReference type="NCBI Taxonomy" id="285557"/>
    <lineage>
        <taxon>Bacteria</taxon>
        <taxon>Bacillati</taxon>
        <taxon>Actinomycetota</taxon>
        <taxon>Actinomycetes</taxon>
        <taxon>Kitasatosporales</taxon>
        <taxon>Streptomycetaceae</taxon>
        <taxon>Streptomyces</taxon>
    </lineage>
</organism>
<feature type="transmembrane region" description="Helical" evidence="1">
    <location>
        <begin position="117"/>
        <end position="136"/>
    </location>
</feature>
<dbReference type="EMBL" id="BLIN01000004">
    <property type="protein sequence ID" value="GFE07106.1"/>
    <property type="molecule type" value="Genomic_DNA"/>
</dbReference>
<accession>A0A640S9K1</accession>
<feature type="transmembrane region" description="Helical" evidence="1">
    <location>
        <begin position="81"/>
        <end position="105"/>
    </location>
</feature>
<keyword evidence="1" id="KW-1133">Transmembrane helix</keyword>
<protein>
    <submittedName>
        <fullName evidence="2">Uncharacterized protein</fullName>
    </submittedName>
</protein>
<gene>
    <name evidence="2" type="ORF">Scani_33740</name>
</gene>
<reference evidence="2 3" key="1">
    <citation type="submission" date="2019-12" db="EMBL/GenBank/DDBJ databases">
        <title>Whole genome shotgun sequence of Streptomyces caniferus NBRC 15389.</title>
        <authorList>
            <person name="Ichikawa N."/>
            <person name="Kimura A."/>
            <person name="Kitahashi Y."/>
            <person name="Komaki H."/>
            <person name="Tamura T."/>
        </authorList>
    </citation>
    <scope>NUCLEOTIDE SEQUENCE [LARGE SCALE GENOMIC DNA]</scope>
    <source>
        <strain evidence="2 3">NBRC 15389</strain>
    </source>
</reference>
<keyword evidence="1" id="KW-0472">Membrane</keyword>
<evidence type="ECO:0000313" key="2">
    <source>
        <dbReference type="EMBL" id="GFE07106.1"/>
    </source>
</evidence>
<dbReference type="Proteomes" id="UP000435837">
    <property type="component" value="Unassembled WGS sequence"/>
</dbReference>
<dbReference type="AlphaFoldDB" id="A0A640S9K1"/>
<keyword evidence="1" id="KW-0812">Transmembrane</keyword>
<feature type="transmembrane region" description="Helical" evidence="1">
    <location>
        <begin position="41"/>
        <end position="61"/>
    </location>
</feature>
<evidence type="ECO:0000313" key="3">
    <source>
        <dbReference type="Proteomes" id="UP000435837"/>
    </source>
</evidence>
<evidence type="ECO:0000256" key="1">
    <source>
        <dbReference type="SAM" id="Phobius"/>
    </source>
</evidence>